<dbReference type="OrthoDB" id="447346at2759"/>
<sequence>MWHKVRRDSLAASGPKLTTAGSRFYKAVFNWPFYGETQPAEYDKDKVMLFEFQDPRVSGGVVKVPEDVNSGRVRASGRGGVCVWWLVEDVQQTSLVIQREGGRVTSDVLVEGKNGLYRYFEDPDGNVGVIYQFVGQVAVAEDE</sequence>
<dbReference type="AlphaFoldDB" id="A0A0P7BJR2"/>
<comment type="caution">
    <text evidence="1">The sequence shown here is derived from an EMBL/GenBank/DDBJ whole genome shotgun (WGS) entry which is preliminary data.</text>
</comment>
<evidence type="ECO:0000313" key="1">
    <source>
        <dbReference type="EMBL" id="KPM41465.1"/>
    </source>
</evidence>
<dbReference type="EMBL" id="LKCW01000064">
    <property type="protein sequence ID" value="KPM41465.1"/>
    <property type="molecule type" value="Genomic_DNA"/>
</dbReference>
<dbReference type="Gene3D" id="3.10.180.10">
    <property type="entry name" value="2,3-Dihydroxybiphenyl 1,2-Dioxygenase, domain 1"/>
    <property type="match status" value="1"/>
</dbReference>
<protein>
    <recommendedName>
        <fullName evidence="3">VOC domain-containing protein</fullName>
    </recommendedName>
</protein>
<organism evidence="1 2">
    <name type="scientific">Neonectria ditissima</name>
    <dbReference type="NCBI Taxonomy" id="78410"/>
    <lineage>
        <taxon>Eukaryota</taxon>
        <taxon>Fungi</taxon>
        <taxon>Dikarya</taxon>
        <taxon>Ascomycota</taxon>
        <taxon>Pezizomycotina</taxon>
        <taxon>Sordariomycetes</taxon>
        <taxon>Hypocreomycetidae</taxon>
        <taxon>Hypocreales</taxon>
        <taxon>Nectriaceae</taxon>
        <taxon>Neonectria</taxon>
    </lineage>
</organism>
<dbReference type="Proteomes" id="UP000050424">
    <property type="component" value="Unassembled WGS sequence"/>
</dbReference>
<dbReference type="InterPro" id="IPR029068">
    <property type="entry name" value="Glyas_Bleomycin-R_OHBP_Dase"/>
</dbReference>
<gene>
    <name evidence="1" type="ORF">AK830_g5077</name>
</gene>
<reference evidence="1 2" key="1">
    <citation type="submission" date="2015-09" db="EMBL/GenBank/DDBJ databases">
        <title>Draft genome of a European isolate of the apple canker pathogen Neonectria ditissima.</title>
        <authorList>
            <person name="Gomez-Cortecero A."/>
            <person name="Harrison R.J."/>
            <person name="Armitage A.D."/>
        </authorList>
    </citation>
    <scope>NUCLEOTIDE SEQUENCE [LARGE SCALE GENOMIC DNA]</scope>
    <source>
        <strain evidence="1 2">R09/05</strain>
    </source>
</reference>
<accession>A0A0P7BJR2</accession>
<dbReference type="SUPFAM" id="SSF54593">
    <property type="entry name" value="Glyoxalase/Bleomycin resistance protein/Dihydroxybiphenyl dioxygenase"/>
    <property type="match status" value="1"/>
</dbReference>
<name>A0A0P7BJR2_9HYPO</name>
<proteinExistence type="predicted"/>
<keyword evidence="2" id="KW-1185">Reference proteome</keyword>
<evidence type="ECO:0008006" key="3">
    <source>
        <dbReference type="Google" id="ProtNLM"/>
    </source>
</evidence>
<evidence type="ECO:0000313" key="2">
    <source>
        <dbReference type="Proteomes" id="UP000050424"/>
    </source>
</evidence>
<dbReference type="STRING" id="78410.A0A0P7BJR2"/>